<evidence type="ECO:0000313" key="1">
    <source>
        <dbReference type="EMBL" id="SBP07623.1"/>
    </source>
</evidence>
<proteinExistence type="predicted"/>
<dbReference type="AlphaFoldDB" id="A0A1A7WPE8"/>
<gene>
    <name evidence="1" type="primary">Nfu_g_1_024565</name>
</gene>
<protein>
    <submittedName>
        <fullName evidence="1">Uncharacterized protein</fullName>
    </submittedName>
</protein>
<dbReference type="EMBL" id="HADW01006223">
    <property type="protein sequence ID" value="SBP07623.1"/>
    <property type="molecule type" value="Transcribed_RNA"/>
</dbReference>
<sequence length="93" mass="10677">FATVFAMKSAPCESTGVDGSLHLFNASCLAAMKTVAPLKPRRTKSKPDPWLNEHMRSSRQNCRRLERKWRKDMLTVSFEAMRDACSQYQKALR</sequence>
<feature type="non-terminal residue" evidence="1">
    <location>
        <position position="93"/>
    </location>
</feature>
<accession>A0A1A7WPE8</accession>
<name>A0A1A7WPE8_9TELE</name>
<feature type="non-terminal residue" evidence="1">
    <location>
        <position position="1"/>
    </location>
</feature>
<reference evidence="1" key="2">
    <citation type="submission" date="2016-06" db="EMBL/GenBank/DDBJ databases">
        <title>The genome of a short-lived fish provides insights into sex chromosome evolution and the genetic control of aging.</title>
        <authorList>
            <person name="Reichwald K."/>
            <person name="Felder M."/>
            <person name="Petzold A."/>
            <person name="Koch P."/>
            <person name="Groth M."/>
            <person name="Platzer M."/>
        </authorList>
    </citation>
    <scope>NUCLEOTIDE SEQUENCE</scope>
    <source>
        <tissue evidence="1">Brain</tissue>
    </source>
</reference>
<organism evidence="1">
    <name type="scientific">Iconisemion striatum</name>
    <dbReference type="NCBI Taxonomy" id="60296"/>
    <lineage>
        <taxon>Eukaryota</taxon>
        <taxon>Metazoa</taxon>
        <taxon>Chordata</taxon>
        <taxon>Craniata</taxon>
        <taxon>Vertebrata</taxon>
        <taxon>Euteleostomi</taxon>
        <taxon>Actinopterygii</taxon>
        <taxon>Neopterygii</taxon>
        <taxon>Teleostei</taxon>
        <taxon>Neoteleostei</taxon>
        <taxon>Acanthomorphata</taxon>
        <taxon>Ovalentaria</taxon>
        <taxon>Atherinomorphae</taxon>
        <taxon>Cyprinodontiformes</taxon>
        <taxon>Nothobranchiidae</taxon>
        <taxon>Iconisemion</taxon>
    </lineage>
</organism>
<reference evidence="1" key="1">
    <citation type="submission" date="2016-05" db="EMBL/GenBank/DDBJ databases">
        <authorList>
            <person name="Lavstsen T."/>
            <person name="Jespersen J.S."/>
        </authorList>
    </citation>
    <scope>NUCLEOTIDE SEQUENCE</scope>
    <source>
        <tissue evidence="1">Brain</tissue>
    </source>
</reference>